<name>A0ABT5C7S5_9BACT</name>
<dbReference type="InterPro" id="IPR029030">
    <property type="entry name" value="Caspase-like_dom_sf"/>
</dbReference>
<dbReference type="SUPFAM" id="SSF48452">
    <property type="entry name" value="TPR-like"/>
    <property type="match status" value="1"/>
</dbReference>
<evidence type="ECO:0000256" key="1">
    <source>
        <dbReference type="SAM" id="MobiDB-lite"/>
    </source>
</evidence>
<dbReference type="Gene3D" id="3.40.50.1460">
    <property type="match status" value="3"/>
</dbReference>
<feature type="region of interest" description="Disordered" evidence="1">
    <location>
        <begin position="618"/>
        <end position="637"/>
    </location>
</feature>
<sequence>MADPKESDANEPPSGRNVRPISPSFYGNYAEKWAVIVGISRYKDAGLNLRYAARDAEDLDKLLRTSCGFKSANVQLLLDEQATTGRITWALRSFLKKTARDDIIVLYFACHGQPDVGARGNIFYLITWDTDPRDVGSTALPMREVQNALNDYVLAERGLILVDTCHGSPIGGSTRARSVNAGDVMNQQAEALSKAQAGIATISSTRANETAQEGAQWDGGHGVFTYFLLKGLRGEAAEDDTGKVTVSSLYDYVSKNVTEATEPAPQHPWISGNGFDNSLPLAWRSTLDIEERLVLGRHLADIARLLADRVSMDLASALFVENTVDLGLARLDAGDVDRAIPIFQAVVSQGGEGAVESAYYLGLALAKAHGEGAGAARQALELFLAKAPDDPRATFARDLLTNPERRASAGTRRALLIGVNYDARGTSEDVAEEKDARSLREVLIDRWGFAAGDATLLCGPQATRDGILSALEKLVESASEDDAVVVFYSGMSGPSPAGASMLLPYRVSSGGAAADAGPPDASIAQDDVHRSLQRIRSRRKTLIMDTNISPKLIELARGASYAALFGAGAGQHAITVPIDERYGRRGLFSWALVEQLKTALPGTTLEELRDRIAATIHARRSKRQQDPHLSGTGPLSHRLDPVSMDHLTLFELSRRRRFDGFARHELEARSAAVLRTFPAPPPELHYAAGRGFLEQGAYVRAAEALAASASARAPTEPEALMAVGVAQIGAGQREAAAGSLHGYLGAFTPTEQAPLVKDVTTLIARLEQGNRFAVIVGIDAYGHPGVPRPRGAVNDAHALVQVLIDRYGFLSENVRLLLDGAASRAAIVAAFKDLAARPEDSAALFYFAGNGSFNAKGDPTIVSADGRSEGVLDIALRELDELAGRGSARLVTIMDAGWTSRTIAEGARYVEADPRPVPLRRVLIGPRSFEVPPRVGRLTALNGSINMASTSDDWPMVEKRMPLSPPGSGDAVHGLLTYEMVKVLRAAQPTALTWRELFGMIPATLNVDITGEGMEEIAFDDRLLDSARACLTNLDREPARRALAVLERADIPNRLLWRGIAYSVLENHKDSIEALEAFIQEKEGKLSTAAHYHLGRVLFRSGRDLDRAVSELRWVTQQDPRNPAAFLYLGRALRARAKSDIRGEAAMAYIKYLESGAPPGYEDEAWSFLTARGE</sequence>
<dbReference type="Pfam" id="PF00656">
    <property type="entry name" value="Peptidase_C14"/>
    <property type="match status" value="3"/>
</dbReference>
<keyword evidence="4" id="KW-1185">Reference proteome</keyword>
<feature type="domain" description="Peptidase C14 caspase" evidence="2">
    <location>
        <begin position="412"/>
        <end position="630"/>
    </location>
</feature>
<dbReference type="InterPro" id="IPR011600">
    <property type="entry name" value="Pept_C14_caspase"/>
</dbReference>
<protein>
    <submittedName>
        <fullName evidence="3">Caspase family protein</fullName>
    </submittedName>
</protein>
<dbReference type="InterPro" id="IPR011990">
    <property type="entry name" value="TPR-like_helical_dom_sf"/>
</dbReference>
<evidence type="ECO:0000313" key="3">
    <source>
        <dbReference type="EMBL" id="MDC0682445.1"/>
    </source>
</evidence>
<comment type="caution">
    <text evidence="3">The sequence shown here is derived from an EMBL/GenBank/DDBJ whole genome shotgun (WGS) entry which is preliminary data.</text>
</comment>
<organism evidence="3 4">
    <name type="scientific">Sorangium atrum</name>
    <dbReference type="NCBI Taxonomy" id="2995308"/>
    <lineage>
        <taxon>Bacteria</taxon>
        <taxon>Pseudomonadati</taxon>
        <taxon>Myxococcota</taxon>
        <taxon>Polyangia</taxon>
        <taxon>Polyangiales</taxon>
        <taxon>Polyangiaceae</taxon>
        <taxon>Sorangium</taxon>
    </lineage>
</organism>
<dbReference type="RefSeq" id="WP_272100372.1">
    <property type="nucleotide sequence ID" value="NZ_JAQNDK010000004.1"/>
</dbReference>
<dbReference type="SUPFAM" id="SSF52129">
    <property type="entry name" value="Caspase-like"/>
    <property type="match status" value="1"/>
</dbReference>
<dbReference type="Pfam" id="PF13432">
    <property type="entry name" value="TPR_16"/>
    <property type="match status" value="1"/>
</dbReference>
<dbReference type="PANTHER" id="PTHR48104:SF30">
    <property type="entry name" value="METACASPASE-1"/>
    <property type="match status" value="1"/>
</dbReference>
<reference evidence="3 4" key="1">
    <citation type="submission" date="2023-01" db="EMBL/GenBank/DDBJ databases">
        <title>Minimal conservation of predation-associated metabolite biosynthetic gene clusters underscores biosynthetic potential of Myxococcota including descriptions for ten novel species: Archangium lansinium sp. nov., Myxococcus landrumus sp. nov., Nannocystis bai.</title>
        <authorList>
            <person name="Ahearne A."/>
            <person name="Stevens C."/>
            <person name="Dowd S."/>
        </authorList>
    </citation>
    <scope>NUCLEOTIDE SEQUENCE [LARGE SCALE GENOMIC DNA]</scope>
    <source>
        <strain evidence="3 4">WIWO2</strain>
    </source>
</reference>
<dbReference type="PANTHER" id="PTHR48104">
    <property type="entry name" value="METACASPASE-4"/>
    <property type="match status" value="1"/>
</dbReference>
<dbReference type="Proteomes" id="UP001217485">
    <property type="component" value="Unassembled WGS sequence"/>
</dbReference>
<evidence type="ECO:0000259" key="2">
    <source>
        <dbReference type="Pfam" id="PF00656"/>
    </source>
</evidence>
<dbReference type="EMBL" id="JAQNDK010000004">
    <property type="protein sequence ID" value="MDC0682445.1"/>
    <property type="molecule type" value="Genomic_DNA"/>
</dbReference>
<gene>
    <name evidence="3" type="ORF">POL72_32245</name>
</gene>
<proteinExistence type="predicted"/>
<feature type="domain" description="Peptidase C14 caspase" evidence="2">
    <location>
        <begin position="32"/>
        <end position="272"/>
    </location>
</feature>
<dbReference type="Gene3D" id="1.25.40.10">
    <property type="entry name" value="Tetratricopeptide repeat domain"/>
    <property type="match status" value="1"/>
</dbReference>
<feature type="domain" description="Peptidase C14 caspase" evidence="2">
    <location>
        <begin position="771"/>
        <end position="876"/>
    </location>
</feature>
<accession>A0ABT5C7S5</accession>
<evidence type="ECO:0000313" key="4">
    <source>
        <dbReference type="Proteomes" id="UP001217485"/>
    </source>
</evidence>
<dbReference type="InterPro" id="IPR050452">
    <property type="entry name" value="Metacaspase"/>
</dbReference>